<dbReference type="Gene3D" id="3.40.50.150">
    <property type="entry name" value="Vaccinia Virus protein VP39"/>
    <property type="match status" value="1"/>
</dbReference>
<gene>
    <name evidence="5" type="ORF">CAL65_02185</name>
</gene>
<keyword evidence="6" id="KW-1185">Reference proteome</keyword>
<keyword evidence="3" id="KW-0949">S-adenosyl-L-methionine</keyword>
<dbReference type="GO" id="GO:0000179">
    <property type="term" value="F:rRNA (adenine-N6,N6-)-dimethyltransferase activity"/>
    <property type="evidence" value="ECO:0007669"/>
    <property type="project" value="TreeGrafter"/>
</dbReference>
<dbReference type="CDD" id="cd02440">
    <property type="entry name" value="AdoMet_MTases"/>
    <property type="match status" value="1"/>
</dbReference>
<dbReference type="InterPro" id="IPR029063">
    <property type="entry name" value="SAM-dependent_MTases_sf"/>
</dbReference>
<evidence type="ECO:0000313" key="6">
    <source>
        <dbReference type="Proteomes" id="UP000256763"/>
    </source>
</evidence>
<evidence type="ECO:0008006" key="7">
    <source>
        <dbReference type="Google" id="ProtNLM"/>
    </source>
</evidence>
<dbReference type="AlphaFoldDB" id="A0A3E0X210"/>
<evidence type="ECO:0000256" key="1">
    <source>
        <dbReference type="ARBA" id="ARBA00022603"/>
    </source>
</evidence>
<evidence type="ECO:0000313" key="5">
    <source>
        <dbReference type="EMBL" id="RFA39651.1"/>
    </source>
</evidence>
<dbReference type="PANTHER" id="PTHR11727:SF14">
    <property type="entry name" value="BLL8166 PROTEIN"/>
    <property type="match status" value="1"/>
</dbReference>
<protein>
    <recommendedName>
        <fullName evidence="7">Methyltransferase</fullName>
    </recommendedName>
</protein>
<name>A0A3E0X210_9GAMM</name>
<comment type="caution">
    <text evidence="5">The sequence shown here is derived from an EMBL/GenBank/DDBJ whole genome shotgun (WGS) entry which is preliminary data.</text>
</comment>
<dbReference type="Proteomes" id="UP000256763">
    <property type="component" value="Unassembled WGS sequence"/>
</dbReference>
<dbReference type="Pfam" id="PF00398">
    <property type="entry name" value="RrnaAD"/>
    <property type="match status" value="1"/>
</dbReference>
<keyword evidence="4" id="KW-0694">RNA-binding</keyword>
<proteinExistence type="predicted"/>
<evidence type="ECO:0000256" key="3">
    <source>
        <dbReference type="ARBA" id="ARBA00022691"/>
    </source>
</evidence>
<keyword evidence="2" id="KW-0808">Transferase</keyword>
<dbReference type="SUPFAM" id="SSF53335">
    <property type="entry name" value="S-adenosyl-L-methionine-dependent methyltransferases"/>
    <property type="match status" value="1"/>
</dbReference>
<sequence length="225" mass="24933">MACLKASPGRRKGENYVSEQISSRRAQMILFAKNFVKHPLMLGSLIPSSRFLIRKLLGRIDWANTDLIVEYGPGVGTITVELLKHMRPEAKLVVIETNRDFVDFLQETVSDPRLHVVHGSAADVERLLAERELGQADYVISGIPFSTLPAGVGEAVAQATHDVLKPQGRFLVYQFSPAVLQYLEPVFGHIERGGEMRNVPPARLFFCAPRMEAETPDVNVPKAAS</sequence>
<evidence type="ECO:0000256" key="4">
    <source>
        <dbReference type="ARBA" id="ARBA00022884"/>
    </source>
</evidence>
<evidence type="ECO:0000256" key="2">
    <source>
        <dbReference type="ARBA" id="ARBA00022679"/>
    </source>
</evidence>
<dbReference type="InterPro" id="IPR001737">
    <property type="entry name" value="KsgA/Erm"/>
</dbReference>
<organism evidence="5 6">
    <name type="scientific">Alkalilimnicola ehrlichii</name>
    <dbReference type="NCBI Taxonomy" id="351052"/>
    <lineage>
        <taxon>Bacteria</taxon>
        <taxon>Pseudomonadati</taxon>
        <taxon>Pseudomonadota</taxon>
        <taxon>Gammaproteobacteria</taxon>
        <taxon>Chromatiales</taxon>
        <taxon>Ectothiorhodospiraceae</taxon>
        <taxon>Alkalilimnicola</taxon>
    </lineage>
</organism>
<accession>A0A3E0X210</accession>
<dbReference type="EMBL" id="NFZW01000001">
    <property type="protein sequence ID" value="RFA39651.1"/>
    <property type="molecule type" value="Genomic_DNA"/>
</dbReference>
<dbReference type="PANTHER" id="PTHR11727">
    <property type="entry name" value="DIMETHYLADENOSINE TRANSFERASE"/>
    <property type="match status" value="1"/>
</dbReference>
<dbReference type="GO" id="GO:0003723">
    <property type="term" value="F:RNA binding"/>
    <property type="evidence" value="ECO:0007669"/>
    <property type="project" value="UniProtKB-KW"/>
</dbReference>
<keyword evidence="1" id="KW-0489">Methyltransferase</keyword>
<dbReference type="OrthoDB" id="9805585at2"/>
<reference evidence="6" key="1">
    <citation type="submission" date="2017-05" db="EMBL/GenBank/DDBJ databases">
        <authorList>
            <person name="Sharma S."/>
            <person name="Sidhu C."/>
            <person name="Pinnaka A.K."/>
        </authorList>
    </citation>
    <scope>NUCLEOTIDE SEQUENCE [LARGE SCALE GENOMIC DNA]</scope>
    <source>
        <strain evidence="6">AK93</strain>
    </source>
</reference>